<protein>
    <submittedName>
        <fullName evidence="2">Piso0_001470 protein</fullName>
    </submittedName>
</protein>
<sequence>MTIKYAARVFALSLAGSAARNSGEQPAFGHTLFSGLSRARTTRSQTQCGSLSPSRRPSAPDPSRVTTPRQTSPGPSRRCATTRPPQTSHWQPQCRDQTPSASACACSPPTYAASRWASMTRRAGPACCDLSSSPAHSSLAAQWALSTVFAPPPGPQVAGYTPSLRAYSPLVVMAYGPRYNVIAPHSRIPAVLSHAVQSAVHLSAIIFSFLRCPARRPHPGLFLLSAAGIYSLYCTRPYYPLPGYLSTISTLYCPGIASCSRPWP</sequence>
<dbReference type="EMBL" id="FO082054">
    <property type="protein sequence ID" value="CCE88693.1"/>
    <property type="molecule type" value="Genomic_DNA"/>
</dbReference>
<organism evidence="2 3">
    <name type="scientific">Pichia sorbitophila (strain ATCC MYA-4447 / BCRC 22081 / CBS 7064 / NBRC 10061 / NRRL Y-12695)</name>
    <name type="common">Hybrid yeast</name>
    <dbReference type="NCBI Taxonomy" id="559304"/>
    <lineage>
        <taxon>Eukaryota</taxon>
        <taxon>Fungi</taxon>
        <taxon>Dikarya</taxon>
        <taxon>Ascomycota</taxon>
        <taxon>Saccharomycotina</taxon>
        <taxon>Pichiomycetes</taxon>
        <taxon>Debaryomycetaceae</taxon>
        <taxon>Millerozyma</taxon>
    </lineage>
</organism>
<reference evidence="2 3" key="1">
    <citation type="journal article" date="2012" name="G3 (Bethesda)">
        <title>Pichia sorbitophila, an interspecies yeast hybrid reveals early steps of genome resolution following polyploidization.</title>
        <authorList>
            <person name="Leh Louis V."/>
            <person name="Despons L."/>
            <person name="Friedrich A."/>
            <person name="Martin T."/>
            <person name="Durrens P."/>
            <person name="Casaregola S."/>
            <person name="Neuveglise C."/>
            <person name="Fairhead C."/>
            <person name="Marck C."/>
            <person name="Cruz J.A."/>
            <person name="Straub M.L."/>
            <person name="Kugler V."/>
            <person name="Sacerdot C."/>
            <person name="Uzunov Z."/>
            <person name="Thierry A."/>
            <person name="Weiss S."/>
            <person name="Bleykasten C."/>
            <person name="De Montigny J."/>
            <person name="Jacques N."/>
            <person name="Jung P."/>
            <person name="Lemaire M."/>
            <person name="Mallet S."/>
            <person name="Morel G."/>
            <person name="Richard G.F."/>
            <person name="Sarkar A."/>
            <person name="Savel G."/>
            <person name="Schacherer J."/>
            <person name="Seret M.L."/>
            <person name="Talla E."/>
            <person name="Samson G."/>
            <person name="Jubin C."/>
            <person name="Poulain J."/>
            <person name="Vacherie B."/>
            <person name="Barbe V."/>
            <person name="Pelletier E."/>
            <person name="Sherman D.J."/>
            <person name="Westhof E."/>
            <person name="Weissenbach J."/>
            <person name="Baret P.V."/>
            <person name="Wincker P."/>
            <person name="Gaillardin C."/>
            <person name="Dujon B."/>
            <person name="Souciet J.L."/>
        </authorList>
    </citation>
    <scope>NUCLEOTIDE SEQUENCE [LARGE SCALE GENOMIC DNA]</scope>
    <source>
        <strain evidence="3">ATCC MYA-4447 / BCRC 22081 / CBS 7064 / NBRC 10061 / NRRL Y-12695</strain>
    </source>
</reference>
<feature type="compositionally biased region" description="Polar residues" evidence="1">
    <location>
        <begin position="83"/>
        <end position="99"/>
    </location>
</feature>
<gene>
    <name evidence="2" type="primary">Piso0_001470</name>
    <name evidence="2" type="ORF">GNLVRS01_PISO0F07111g</name>
</gene>
<feature type="compositionally biased region" description="Low complexity" evidence="1">
    <location>
        <begin position="52"/>
        <end position="64"/>
    </location>
</feature>
<evidence type="ECO:0000256" key="1">
    <source>
        <dbReference type="SAM" id="MobiDB-lite"/>
    </source>
</evidence>
<feature type="compositionally biased region" description="Polar residues" evidence="1">
    <location>
        <begin position="42"/>
        <end position="51"/>
    </location>
</feature>
<feature type="compositionally biased region" description="Polar residues" evidence="1">
    <location>
        <begin position="65"/>
        <end position="74"/>
    </location>
</feature>
<dbReference type="InParanoid" id="G8YKV9"/>
<evidence type="ECO:0000313" key="2">
    <source>
        <dbReference type="EMBL" id="CCE88693.1"/>
    </source>
</evidence>
<evidence type="ECO:0000313" key="3">
    <source>
        <dbReference type="Proteomes" id="UP000005222"/>
    </source>
</evidence>
<dbReference type="AlphaFoldDB" id="G8YKV9"/>
<keyword evidence="3" id="KW-1185">Reference proteome</keyword>
<name>G8YKV9_PICSO</name>
<dbReference type="Proteomes" id="UP000005222">
    <property type="component" value="Chromosome F"/>
</dbReference>
<accession>G8YKV9</accession>
<dbReference type="HOGENOM" id="CLU_1054167_0_0_1"/>
<feature type="region of interest" description="Disordered" evidence="1">
    <location>
        <begin position="39"/>
        <end position="99"/>
    </location>
</feature>
<proteinExistence type="predicted"/>